<gene>
    <name evidence="1" type="ORF">GCM10011409_33970</name>
</gene>
<name>A0A9W5U0D5_9BACI</name>
<accession>A0A9W5U0D5</accession>
<reference evidence="1" key="2">
    <citation type="submission" date="2020-09" db="EMBL/GenBank/DDBJ databases">
        <authorList>
            <person name="Sun Q."/>
            <person name="Zhou Y."/>
        </authorList>
    </citation>
    <scope>NUCLEOTIDE SEQUENCE</scope>
    <source>
        <strain evidence="1">CGMCC 1.15454</strain>
    </source>
</reference>
<proteinExistence type="predicted"/>
<evidence type="ECO:0000313" key="2">
    <source>
        <dbReference type="Proteomes" id="UP000621492"/>
    </source>
</evidence>
<evidence type="ECO:0000313" key="1">
    <source>
        <dbReference type="EMBL" id="GGB53554.1"/>
    </source>
</evidence>
<dbReference type="EMBL" id="BMJD01000034">
    <property type="protein sequence ID" value="GGB53554.1"/>
    <property type="molecule type" value="Genomic_DNA"/>
</dbReference>
<organism evidence="1 2">
    <name type="scientific">Lentibacillus populi</name>
    <dbReference type="NCBI Taxonomy" id="1827502"/>
    <lineage>
        <taxon>Bacteria</taxon>
        <taxon>Bacillati</taxon>
        <taxon>Bacillota</taxon>
        <taxon>Bacilli</taxon>
        <taxon>Bacillales</taxon>
        <taxon>Bacillaceae</taxon>
        <taxon>Lentibacillus</taxon>
    </lineage>
</organism>
<protein>
    <submittedName>
        <fullName evidence="1">Uncharacterized protein</fullName>
    </submittedName>
</protein>
<dbReference type="RefSeq" id="WP_102415352.1">
    <property type="nucleotide sequence ID" value="NZ_BMJD01000034.1"/>
</dbReference>
<dbReference type="Proteomes" id="UP000621492">
    <property type="component" value="Unassembled WGS sequence"/>
</dbReference>
<keyword evidence="2" id="KW-1185">Reference proteome</keyword>
<dbReference type="AlphaFoldDB" id="A0A9W5U0D5"/>
<sequence>MNRKVLFFIVFIICLSGFSLWAFSRGNAQLVTDKSSSKRAGDFILHVRVERADKGIKVYRSIQYVGKEPIEIQHNTPLIAVSLAYKNHDYTGSPVTKVLKEGGSYHPQDAAIIKQTKKGSYNLYCKAKFTVEGEKVVIDHTEKLVFE</sequence>
<comment type="caution">
    <text evidence="1">The sequence shown here is derived from an EMBL/GenBank/DDBJ whole genome shotgun (WGS) entry which is preliminary data.</text>
</comment>
<reference evidence="1" key="1">
    <citation type="journal article" date="2014" name="Int. J. Syst. Evol. Microbiol.">
        <title>Complete genome sequence of Corynebacterium casei LMG S-19264T (=DSM 44701T), isolated from a smear-ripened cheese.</title>
        <authorList>
            <consortium name="US DOE Joint Genome Institute (JGI-PGF)"/>
            <person name="Walter F."/>
            <person name="Albersmeier A."/>
            <person name="Kalinowski J."/>
            <person name="Ruckert C."/>
        </authorList>
    </citation>
    <scope>NUCLEOTIDE SEQUENCE</scope>
    <source>
        <strain evidence="1">CGMCC 1.15454</strain>
    </source>
</reference>